<protein>
    <recommendedName>
        <fullName evidence="3">Calpastatin</fullName>
    </recommendedName>
    <alternativeName>
        <fullName evidence="11">Calpain inhibitor</fullName>
    </alternativeName>
</protein>
<dbReference type="OMA" id="NSAPKYT"/>
<keyword evidence="14" id="KW-1185">Reference proteome</keyword>
<feature type="compositionally biased region" description="Basic and acidic residues" evidence="12">
    <location>
        <begin position="1119"/>
        <end position="1153"/>
    </location>
</feature>
<keyword evidence="6" id="KW-0646">Protease inhibitor</keyword>
<proteinExistence type="inferred from homology"/>
<keyword evidence="5" id="KW-0597">Phosphoprotein</keyword>
<feature type="compositionally biased region" description="Low complexity" evidence="12">
    <location>
        <begin position="246"/>
        <end position="262"/>
    </location>
</feature>
<reference evidence="14" key="3">
    <citation type="journal article" date="2014" name="Nature">
        <title>Elephant shark genome provides unique insights into gnathostome evolution.</title>
        <authorList>
            <consortium name="International Elephant Shark Genome Sequencing Consortium"/>
            <person name="Venkatesh B."/>
            <person name="Lee A.P."/>
            <person name="Ravi V."/>
            <person name="Maurya A.K."/>
            <person name="Lian M.M."/>
            <person name="Swann J.B."/>
            <person name="Ohta Y."/>
            <person name="Flajnik M.F."/>
            <person name="Sutoh Y."/>
            <person name="Kasahara M."/>
            <person name="Hoon S."/>
            <person name="Gangu V."/>
            <person name="Roy S.W."/>
            <person name="Irimia M."/>
            <person name="Korzh V."/>
            <person name="Kondrychyn I."/>
            <person name="Lim Z.W."/>
            <person name="Tay B.H."/>
            <person name="Tohari S."/>
            <person name="Kong K.W."/>
            <person name="Ho S."/>
            <person name="Lorente-Galdos B."/>
            <person name="Quilez J."/>
            <person name="Marques-Bonet T."/>
            <person name="Raney B.J."/>
            <person name="Ingham P.W."/>
            <person name="Tay A."/>
            <person name="Hillier L.W."/>
            <person name="Minx P."/>
            <person name="Boehm T."/>
            <person name="Wilson R.K."/>
            <person name="Brenner S."/>
            <person name="Warren W.C."/>
        </authorList>
    </citation>
    <scope>NUCLEOTIDE SEQUENCE [LARGE SCALE GENOMIC DNA]</scope>
</reference>
<evidence type="ECO:0000256" key="2">
    <source>
        <dbReference type="ARBA" id="ARBA00009487"/>
    </source>
</evidence>
<evidence type="ECO:0000256" key="8">
    <source>
        <dbReference type="ARBA" id="ARBA00022737"/>
    </source>
</evidence>
<reference evidence="14" key="1">
    <citation type="journal article" date="2006" name="Science">
        <title>Ancient noncoding elements conserved in the human genome.</title>
        <authorList>
            <person name="Venkatesh B."/>
            <person name="Kirkness E.F."/>
            <person name="Loh Y.H."/>
            <person name="Halpern A.L."/>
            <person name="Lee A.P."/>
            <person name="Johnson J."/>
            <person name="Dandona N."/>
            <person name="Viswanathan L.D."/>
            <person name="Tay A."/>
            <person name="Venter J.C."/>
            <person name="Strausberg R.L."/>
            <person name="Brenner S."/>
        </authorList>
    </citation>
    <scope>NUCLEOTIDE SEQUENCE [LARGE SCALE GENOMIC DNA]</scope>
</reference>
<feature type="compositionally biased region" description="Basic and acidic residues" evidence="12">
    <location>
        <begin position="833"/>
        <end position="853"/>
    </location>
</feature>
<feature type="region of interest" description="Disordered" evidence="12">
    <location>
        <begin position="241"/>
        <end position="326"/>
    </location>
</feature>
<feature type="compositionally biased region" description="Low complexity" evidence="12">
    <location>
        <begin position="112"/>
        <end position="127"/>
    </location>
</feature>
<name>A0A4W3JQ56_CALMI</name>
<feature type="region of interest" description="Disordered" evidence="12">
    <location>
        <begin position="625"/>
        <end position="736"/>
    </location>
</feature>
<feature type="compositionally biased region" description="Basic and acidic residues" evidence="12">
    <location>
        <begin position="402"/>
        <end position="421"/>
    </location>
</feature>
<feature type="region of interest" description="Disordered" evidence="12">
    <location>
        <begin position="910"/>
        <end position="1001"/>
    </location>
</feature>
<gene>
    <name evidence="13" type="primary">cast</name>
</gene>
<feature type="compositionally biased region" description="Basic and acidic residues" evidence="12">
    <location>
        <begin position="689"/>
        <end position="709"/>
    </location>
</feature>
<dbReference type="GO" id="GO:0010859">
    <property type="term" value="F:calcium-dependent cysteine-type endopeptidase inhibitor activity"/>
    <property type="evidence" value="ECO:0007669"/>
    <property type="project" value="TreeGrafter"/>
</dbReference>
<feature type="compositionally biased region" description="Basic and acidic residues" evidence="12">
    <location>
        <begin position="35"/>
        <end position="49"/>
    </location>
</feature>
<reference evidence="14" key="2">
    <citation type="journal article" date="2007" name="PLoS Biol.">
        <title>Survey sequencing and comparative analysis of the elephant shark (Callorhinchus milii) genome.</title>
        <authorList>
            <person name="Venkatesh B."/>
            <person name="Kirkness E.F."/>
            <person name="Loh Y.H."/>
            <person name="Halpern A.L."/>
            <person name="Lee A.P."/>
            <person name="Johnson J."/>
            <person name="Dandona N."/>
            <person name="Viswanathan L.D."/>
            <person name="Tay A."/>
            <person name="Venter J.C."/>
            <person name="Strausberg R.L."/>
            <person name="Brenner S."/>
        </authorList>
    </citation>
    <scope>NUCLEOTIDE SEQUENCE [LARGE SCALE GENOMIC DNA]</scope>
</reference>
<feature type="compositionally biased region" description="Basic and acidic residues" evidence="12">
    <location>
        <begin position="977"/>
        <end position="997"/>
    </location>
</feature>
<evidence type="ECO:0000256" key="3">
    <source>
        <dbReference type="ARBA" id="ARBA00017619"/>
    </source>
</evidence>
<evidence type="ECO:0000313" key="13">
    <source>
        <dbReference type="Ensembl" id="ENSCMIP00000041371.1"/>
    </source>
</evidence>
<feature type="region of interest" description="Disordered" evidence="12">
    <location>
        <begin position="1047"/>
        <end position="1066"/>
    </location>
</feature>
<feature type="region of interest" description="Disordered" evidence="12">
    <location>
        <begin position="347"/>
        <end position="454"/>
    </location>
</feature>
<dbReference type="GeneTree" id="ENSGT00390000002993"/>
<comment type="function">
    <text evidence="1">Specific inhibition of calpain (calcium-dependent cysteine protease). Plays a key role in postmortem tenderization of meat and have been proposed to be involved in muscle protein degradation in living tissue.</text>
</comment>
<dbReference type="InParanoid" id="A0A4W3JQ56"/>
<feature type="compositionally biased region" description="Basic and acidic residues" evidence="12">
    <location>
        <begin position="366"/>
        <end position="378"/>
    </location>
</feature>
<evidence type="ECO:0000256" key="4">
    <source>
        <dbReference type="ARBA" id="ARBA00022499"/>
    </source>
</evidence>
<dbReference type="Proteomes" id="UP000314986">
    <property type="component" value="Unassembled WGS sequence"/>
</dbReference>
<feature type="compositionally biased region" description="Low complexity" evidence="12">
    <location>
        <begin position="1073"/>
        <end position="1086"/>
    </location>
</feature>
<feature type="region of interest" description="Disordered" evidence="12">
    <location>
        <begin position="766"/>
        <end position="880"/>
    </location>
</feature>
<evidence type="ECO:0000256" key="9">
    <source>
        <dbReference type="ARBA" id="ARBA00022843"/>
    </source>
</evidence>
<feature type="compositionally biased region" description="Basic and acidic residues" evidence="12">
    <location>
        <begin position="9"/>
        <end position="18"/>
    </location>
</feature>
<evidence type="ECO:0000256" key="7">
    <source>
        <dbReference type="ARBA" id="ARBA00022704"/>
    </source>
</evidence>
<dbReference type="STRING" id="7868.ENSCMIP00000041371"/>
<dbReference type="GO" id="GO:0005737">
    <property type="term" value="C:cytoplasm"/>
    <property type="evidence" value="ECO:0007669"/>
    <property type="project" value="TreeGrafter"/>
</dbReference>
<reference evidence="13" key="4">
    <citation type="submission" date="2025-08" db="UniProtKB">
        <authorList>
            <consortium name="Ensembl"/>
        </authorList>
    </citation>
    <scope>IDENTIFICATION</scope>
</reference>
<reference evidence="13" key="5">
    <citation type="submission" date="2025-09" db="UniProtKB">
        <authorList>
            <consortium name="Ensembl"/>
        </authorList>
    </citation>
    <scope>IDENTIFICATION</scope>
</reference>
<dbReference type="Ensembl" id="ENSCMIT00000041956.1">
    <property type="protein sequence ID" value="ENSCMIP00000041371.1"/>
    <property type="gene ID" value="ENSCMIG00000017241.1"/>
</dbReference>
<feature type="compositionally biased region" description="Low complexity" evidence="12">
    <location>
        <begin position="931"/>
        <end position="940"/>
    </location>
</feature>
<evidence type="ECO:0000256" key="12">
    <source>
        <dbReference type="SAM" id="MobiDB-lite"/>
    </source>
</evidence>
<evidence type="ECO:0000256" key="11">
    <source>
        <dbReference type="ARBA" id="ARBA00033013"/>
    </source>
</evidence>
<keyword evidence="9" id="KW-0832">Ubl conjugation</keyword>
<feature type="region of interest" description="Disordered" evidence="12">
    <location>
        <begin position="1"/>
        <end position="165"/>
    </location>
</feature>
<evidence type="ECO:0000256" key="6">
    <source>
        <dbReference type="ARBA" id="ARBA00022690"/>
    </source>
</evidence>
<keyword evidence="10" id="KW-0007">Acetylation</keyword>
<feature type="compositionally biased region" description="Low complexity" evidence="12">
    <location>
        <begin position="1215"/>
        <end position="1236"/>
    </location>
</feature>
<organism evidence="13 14">
    <name type="scientific">Callorhinchus milii</name>
    <name type="common">Ghost shark</name>
    <dbReference type="NCBI Taxonomy" id="7868"/>
    <lineage>
        <taxon>Eukaryota</taxon>
        <taxon>Metazoa</taxon>
        <taxon>Chordata</taxon>
        <taxon>Craniata</taxon>
        <taxon>Vertebrata</taxon>
        <taxon>Chondrichthyes</taxon>
        <taxon>Holocephali</taxon>
        <taxon>Chimaeriformes</taxon>
        <taxon>Callorhinchidae</taxon>
        <taxon>Callorhinchus</taxon>
    </lineage>
</organism>
<evidence type="ECO:0000313" key="14">
    <source>
        <dbReference type="Proteomes" id="UP000314986"/>
    </source>
</evidence>
<comment type="similarity">
    <text evidence="2">Belongs to the protease inhibitor I27 (calpastatin) family.</text>
</comment>
<feature type="compositionally biased region" description="Basic and acidic residues" evidence="12">
    <location>
        <begin position="545"/>
        <end position="565"/>
    </location>
</feature>
<accession>A0A4W3JQ56</accession>
<feature type="compositionally biased region" description="Low complexity" evidence="12">
    <location>
        <begin position="1047"/>
        <end position="1059"/>
    </location>
</feature>
<dbReference type="Pfam" id="PF00748">
    <property type="entry name" value="Calpain_inhib"/>
    <property type="match status" value="7"/>
</dbReference>
<feature type="compositionally biased region" description="Basic and acidic residues" evidence="12">
    <location>
        <begin position="297"/>
        <end position="326"/>
    </location>
</feature>
<feature type="region of interest" description="Disordered" evidence="12">
    <location>
        <begin position="472"/>
        <end position="596"/>
    </location>
</feature>
<dbReference type="PANTHER" id="PTHR10077:SF0">
    <property type="entry name" value="CALPASTATIN"/>
    <property type="match status" value="1"/>
</dbReference>
<evidence type="ECO:0000256" key="5">
    <source>
        <dbReference type="ARBA" id="ARBA00022553"/>
    </source>
</evidence>
<keyword evidence="7" id="KW-0789">Thiol protease inhibitor</keyword>
<feature type="compositionally biased region" description="Low complexity" evidence="12">
    <location>
        <begin position="347"/>
        <end position="365"/>
    </location>
</feature>
<dbReference type="PANTHER" id="PTHR10077">
    <property type="entry name" value="CALPASTATIN"/>
    <property type="match status" value="1"/>
</dbReference>
<dbReference type="InterPro" id="IPR026998">
    <property type="entry name" value="Calpastatin"/>
</dbReference>
<evidence type="ECO:0000256" key="1">
    <source>
        <dbReference type="ARBA" id="ARBA00002637"/>
    </source>
</evidence>
<feature type="compositionally biased region" description="Low complexity" evidence="12">
    <location>
        <begin position="499"/>
        <end position="508"/>
    </location>
</feature>
<feature type="region of interest" description="Disordered" evidence="12">
    <location>
        <begin position="1191"/>
        <end position="1244"/>
    </location>
</feature>
<dbReference type="InterPro" id="IPR001259">
    <property type="entry name" value="Prot_inh_calpain"/>
</dbReference>
<feature type="region of interest" description="Disordered" evidence="12">
    <location>
        <begin position="1072"/>
        <end position="1165"/>
    </location>
</feature>
<keyword evidence="8" id="KW-0677">Repeat</keyword>
<feature type="compositionally biased region" description="Polar residues" evidence="12">
    <location>
        <begin position="86"/>
        <end position="102"/>
    </location>
</feature>
<evidence type="ECO:0000256" key="10">
    <source>
        <dbReference type="ARBA" id="ARBA00022990"/>
    </source>
</evidence>
<keyword evidence="4" id="KW-1017">Isopeptide bond</keyword>
<sequence>MSQPSKGKPTKDPKKGDAKTGTSAKQGVGTGVEASEVKAKAGHSGKVDTSKAASLASKHSTKPGVTVQKTTDPSKGKPTPKMEPGSKTNPAAKQATSSSSFSGAKPKDTALGKAATVSSTKSSGTTGEKQSHSPIAGSQKGKMVLGKTSDTSKDVKQSRNIHAANANSVRFKEEIHQKHLEDVMKIVADMKSQIMSEVSLMIGEEINSLKGTIIKSLESTSIDQKGAVITTLKNASVIEPKNPKESASVSSTASGSANKSAAQGKSDPSAVSLLADTLLPEDTGPTAPKYTGPNVQEDPRSEKKIKKLGEDERTIPPDYRFEEDPNTKVLTDKALIDPLTFDIKSDASISKSAAPPPSYSQAAASKQKEGKTDAHGAFDELSDMLLPEGPVHSGPKYTGPQIKEKTACEKIADKVGEREDSLPPEYRLLPEATSKKDTSVGTHVHPAEKPKPQIQSDIMDVMALDFAQSSPGLITKSPAPSSHCAAPLQKKDQIEPVKASAAFSVSASQPAPKGKTGDMGALDALSDMLQPEAPVHSGPKYTGPEVKEKAAHEKLADKVGEREDSIPPNYRFSSEGADKKGPAVVAPTDSGKKPELLTKIDPVDAMALDFAQSSPAVITKSAVASSHAAPPMQKQDQIEPVRMSAACSVSASKHDAKGKTGDMGALDALSDMLQPEAPVHSGPKYTGPEVKEKKAHEKLADKVGEREDSLPPDYRFNPEDIAKKGPAVPVSTDTAKKPELLTGTDVLDAMASDFAQSSPAIITQSAVASSHAAPPKQTKDQIEPVKMSAACSVSASQPAPKGTTGDMGALDALSDMLQPEAPVHSGPIYTGPEVKEKTAREKLADKVGEREDSLPPDYRFNPEDIAKKGPAVPVSTDTAKKPELLTNADVLDAMASDFAQSSPAIITQSAVASSHAAPPKQTKDQIEPVKASAACSVSASQPAPKGKNGDMGALDALSDMLQPEAPVHSGPKYTGPEVKEKAAREKLADKVGEREDSLPPDYRFILEGTDKKGSVVGAPTDPVKKPEVDLLDAMASDFIQSSPATITQSAAAQSHSAAPMLKKDQSECEFVKATSASSVSASQSAAQGKIGDMGALDELSDMLQPETPVHSGPKYTGPEVKEKTATEKLANKVGERESSLPPDYRFKPEDTDNKGPAVGAAIDLSKKSKMTETQVMDAMSLDFGQNSETLMSKSQAGGTKQKKMDNKAGGLSIETSPTSPTSPKSPKSPTSPTSPTKAKDTASKSAKVNTNIIKMISSDNALPFIYCPMCELVKKIVYTKWNCRLILWSGLVICRDYI</sequence>